<evidence type="ECO:0000256" key="3">
    <source>
        <dbReference type="ARBA" id="ARBA00022538"/>
    </source>
</evidence>
<evidence type="ECO:0000256" key="12">
    <source>
        <dbReference type="ARBA" id="ARBA00034430"/>
    </source>
</evidence>
<evidence type="ECO:0000259" key="15">
    <source>
        <dbReference type="PROSITE" id="PS00388"/>
    </source>
</evidence>
<feature type="compositionally biased region" description="Acidic residues" evidence="14">
    <location>
        <begin position="368"/>
        <end position="378"/>
    </location>
</feature>
<evidence type="ECO:0000256" key="1">
    <source>
        <dbReference type="ARBA" id="ARBA00004651"/>
    </source>
</evidence>
<dbReference type="InterPro" id="IPR001353">
    <property type="entry name" value="Proteasome_sua/b"/>
</dbReference>
<evidence type="ECO:0000256" key="10">
    <source>
        <dbReference type="ARBA" id="ARBA00023136"/>
    </source>
</evidence>
<evidence type="ECO:0000256" key="4">
    <source>
        <dbReference type="ARBA" id="ARBA00022692"/>
    </source>
</evidence>
<evidence type="ECO:0000256" key="7">
    <source>
        <dbReference type="ARBA" id="ARBA00022958"/>
    </source>
</evidence>
<feature type="compositionally biased region" description="Basic and acidic residues" evidence="14">
    <location>
        <begin position="537"/>
        <end position="549"/>
    </location>
</feature>
<evidence type="ECO:0000256" key="6">
    <source>
        <dbReference type="ARBA" id="ARBA00022942"/>
    </source>
</evidence>
<keyword evidence="11" id="KW-0407">Ion channel</keyword>
<dbReference type="InterPro" id="IPR036291">
    <property type="entry name" value="NAD(P)-bd_dom_sf"/>
</dbReference>
<feature type="compositionally biased region" description="Basic residues" evidence="14">
    <location>
        <begin position="488"/>
        <end position="516"/>
    </location>
</feature>
<evidence type="ECO:0000256" key="5">
    <source>
        <dbReference type="ARBA" id="ARBA00022826"/>
    </source>
</evidence>
<keyword evidence="8" id="KW-1133">Transmembrane helix</keyword>
<name>A0ABQ8YVD2_9EUKA</name>
<keyword evidence="7" id="KW-0630">Potassium</keyword>
<comment type="catalytic activity">
    <reaction evidence="12">
        <text>K(+)(in) = K(+)(out)</text>
        <dbReference type="Rhea" id="RHEA:29463"/>
        <dbReference type="ChEBI" id="CHEBI:29103"/>
    </reaction>
</comment>
<dbReference type="Pfam" id="PF22614">
    <property type="entry name" value="Slo-like_RCK"/>
    <property type="match status" value="1"/>
</dbReference>
<evidence type="ECO:0000256" key="8">
    <source>
        <dbReference type="ARBA" id="ARBA00022989"/>
    </source>
</evidence>
<dbReference type="PROSITE" id="PS00388">
    <property type="entry name" value="PROTEASOME_ALPHA_1"/>
    <property type="match status" value="1"/>
</dbReference>
<feature type="region of interest" description="Disordered" evidence="14">
    <location>
        <begin position="368"/>
        <end position="411"/>
    </location>
</feature>
<dbReference type="SUPFAM" id="SSF56235">
    <property type="entry name" value="N-terminal nucleophile aminohydrolases (Ntn hydrolases)"/>
    <property type="match status" value="1"/>
</dbReference>
<dbReference type="SMART" id="SM00948">
    <property type="entry name" value="Proteasome_A_N"/>
    <property type="match status" value="1"/>
</dbReference>
<feature type="region of interest" description="Disordered" evidence="14">
    <location>
        <begin position="807"/>
        <end position="840"/>
    </location>
</feature>
<evidence type="ECO:0000256" key="2">
    <source>
        <dbReference type="ARBA" id="ARBA00022448"/>
    </source>
</evidence>
<dbReference type="PANTHER" id="PTHR10027:SF10">
    <property type="entry name" value="SLOWPOKE 2, ISOFORM D"/>
    <property type="match status" value="1"/>
</dbReference>
<dbReference type="NCBIfam" id="NF003075">
    <property type="entry name" value="PRK03996.1"/>
    <property type="match status" value="1"/>
</dbReference>
<evidence type="ECO:0000256" key="14">
    <source>
        <dbReference type="SAM" id="MobiDB-lite"/>
    </source>
</evidence>
<dbReference type="InterPro" id="IPR023332">
    <property type="entry name" value="Proteasome_alpha-type"/>
</dbReference>
<dbReference type="Pfam" id="PF07885">
    <property type="entry name" value="Ion_trans_2"/>
    <property type="match status" value="1"/>
</dbReference>
<keyword evidence="2" id="KW-0813">Transport</keyword>
<organism evidence="16 17">
    <name type="scientific">Anaeramoeba flamelloides</name>
    <dbReference type="NCBI Taxonomy" id="1746091"/>
    <lineage>
        <taxon>Eukaryota</taxon>
        <taxon>Metamonada</taxon>
        <taxon>Anaeramoebidae</taxon>
        <taxon>Anaeramoeba</taxon>
    </lineage>
</organism>
<dbReference type="Pfam" id="PF03493">
    <property type="entry name" value="BK_channel_a"/>
    <property type="match status" value="1"/>
</dbReference>
<accession>A0ABQ8YVD2</accession>
<dbReference type="Gene3D" id="3.60.20.10">
    <property type="entry name" value="Glutamine Phosphoribosylpyrophosphate, subunit 1, domain 1"/>
    <property type="match status" value="1"/>
</dbReference>
<keyword evidence="5" id="KW-0631">Potassium channel</keyword>
<keyword evidence="6 13" id="KW-0647">Proteasome</keyword>
<feature type="compositionally biased region" description="Low complexity" evidence="14">
    <location>
        <begin position="778"/>
        <end position="787"/>
    </location>
</feature>
<evidence type="ECO:0000256" key="9">
    <source>
        <dbReference type="ARBA" id="ARBA00023065"/>
    </source>
</evidence>
<dbReference type="InterPro" id="IPR013099">
    <property type="entry name" value="K_chnl_dom"/>
</dbReference>
<feature type="region of interest" description="Disordered" evidence="14">
    <location>
        <begin position="697"/>
        <end position="717"/>
    </location>
</feature>
<dbReference type="EMBL" id="JAOAOG010000110">
    <property type="protein sequence ID" value="KAJ6248554.1"/>
    <property type="molecule type" value="Genomic_DNA"/>
</dbReference>
<evidence type="ECO:0000313" key="17">
    <source>
        <dbReference type="Proteomes" id="UP001150062"/>
    </source>
</evidence>
<reference evidence="16" key="1">
    <citation type="submission" date="2022-08" db="EMBL/GenBank/DDBJ databases">
        <title>Novel sulfate-reducing endosymbionts in the free-living metamonad Anaeramoeba.</title>
        <authorList>
            <person name="Jerlstrom-Hultqvist J."/>
            <person name="Cepicka I."/>
            <person name="Gallot-Lavallee L."/>
            <person name="Salas-Leiva D."/>
            <person name="Curtis B.A."/>
            <person name="Zahonova K."/>
            <person name="Pipaliya S."/>
            <person name="Dacks J."/>
            <person name="Roger A.J."/>
        </authorList>
    </citation>
    <scope>NUCLEOTIDE SEQUENCE</scope>
    <source>
        <strain evidence="16">Schooner1</strain>
    </source>
</reference>
<dbReference type="CDD" id="cd03750">
    <property type="entry name" value="proteasome_alpha_type_2"/>
    <property type="match status" value="1"/>
</dbReference>
<dbReference type="Proteomes" id="UP001150062">
    <property type="component" value="Unassembled WGS sequence"/>
</dbReference>
<dbReference type="Pfam" id="PF00227">
    <property type="entry name" value="Proteasome"/>
    <property type="match status" value="1"/>
</dbReference>
<dbReference type="PROSITE" id="PS51475">
    <property type="entry name" value="PROTEASOME_ALPHA_2"/>
    <property type="match status" value="1"/>
</dbReference>
<dbReference type="InterPro" id="IPR003929">
    <property type="entry name" value="K_chnl_BK_asu"/>
</dbReference>
<comment type="similarity">
    <text evidence="13">Belongs to the peptidase T1A family.</text>
</comment>
<dbReference type="InterPro" id="IPR047871">
    <property type="entry name" value="K_chnl_Slo-like"/>
</dbReference>
<evidence type="ECO:0000256" key="11">
    <source>
        <dbReference type="ARBA" id="ARBA00023303"/>
    </source>
</evidence>
<keyword evidence="3" id="KW-0633">Potassium transport</keyword>
<protein>
    <submittedName>
        <fullName evidence="16">Proteasome subunit alpha type-2</fullName>
    </submittedName>
</protein>
<dbReference type="InterPro" id="IPR003148">
    <property type="entry name" value="RCK_N"/>
</dbReference>
<comment type="subcellular location">
    <subcellularLocation>
        <location evidence="1">Cell membrane</location>
        <topology evidence="1">Multi-pass membrane protein</topology>
    </subcellularLocation>
</comment>
<dbReference type="Gene3D" id="1.10.287.70">
    <property type="match status" value="1"/>
</dbReference>
<sequence>MNLTIATVGFGDVVPKTAAGKALITLLVISTGFLIPYHLTQLLHIYRIYGRKQKEYKSSEKFKHIILTGSLKTSSIMDFLREFISRINRPNENKKNIKIVALTNNTITDEIMTILSDPFFDDTFKIIQGTSTLKSDLARVNLDSAKACIILADKNSPNELLEDASNTMSTLAVKDFCPKMKTYVQFIFNDRKQNLEQFGIDGSISTKVMKMDLLSLNCMYPGTFTFMNNLIQTHHPISSKKKNFLEWEKEYRNGLSMEIYTVVLPKAFKHKTFGEASRIIFQKISIILFAIVVDDLNDNPVCLFNPGDTYFINTGDIGYVIADSPETARRVSMFKIYKKRNSIFHVETEIGLSNEFNFKEIEQNYIDEDTESDDDFGDDNNSNGDDKFNDEERENKDSYESNNSSGLSGNDYYYSNRMKETYLKKIQIQEKNFDDESKYPLLDNAQKINSKPKINNNAINYNTSSIKDKGESFISDPIRIEKMKAIKNSKSHQKKKNKKKKNMKRYKKTKNKKQFQSKKNLDKLQNPKSKQNSFIIKDNKDNNQNETKKNLPFEKFFDNNFTRYESSIEHLSKTPQTNSFLDFHSFYRRNTLQSEGSKDSKNENDQLNVIKNKIKNTKAKRKRRNTISKRLQMKMSMHKKPQEAISVLSNVPISTRQLYESSTSLSNIVSETQREMILSSNNNIQPKPLRNLQKKKNMNKGSANKQKQKLIQQHSRSLHPGISIRKSNENSAIFHTLSNNNQKKKKIDGEGYKSIDSSAIIFRGESSDTSEGEKKSNNNKSKNQSLSRSWKKNTEIEVKELFLTNNVKKHDGDGRGDDKGDGGENKDTEEGSGKGGEYNKTQDITIENSIIEKTYGTRNIQKFDEKKQLFDFELFEPSPIVYFTEKLPDEKQFEQLQKCDLGLTNIYFFVHKTFDPAIWFKINLAYAKGVVILPDIKKFDQLNQEDKHEYIIDSDTICLARMLFSIQSNPNLTIELCHPSNISYFKTQSKNNYKYTNGGKDGKNGNGNGDNYDGNIDQNRGVKKNVQKANSILLKIQNLFPSYSQNNVFASGKIFMEVFFDSLFANAFFTPDILQIMKKFTKFNRLDLSENIQQSRFFSIPLPKIMIGKKFINLFNHLSEEKNVIALGLLRAQNNNRLKNNLPYVVVNPKPQTTLFEEKKMSFFNFSLTTFSPNGKLLQIEHALKAVESGATSLGIKASNGVVIVTEKKLPTTLIDENSVKKIQNLNDGIGVIYSGLGPDYRVLLSKARKKSQQYFKQYNEIIPVNIISRKVAGIMQEFTQSGGVRPFGVSLLVAGYDHNGPQLFQVDPSGSFWAWKATAIGKNSSNSKKFLEKRYKPDMEIEDAINTAILTLKEGFEGEMDEFNIEVGVIKNDKKFRILEPEEVKDYISELNL</sequence>
<keyword evidence="17" id="KW-1185">Reference proteome</keyword>
<dbReference type="PANTHER" id="PTHR10027">
    <property type="entry name" value="CALCIUM-ACTIVATED POTASSIUM CHANNEL ALPHA CHAIN"/>
    <property type="match status" value="1"/>
</dbReference>
<comment type="caution">
    <text evidence="16">The sequence shown here is derived from an EMBL/GenBank/DDBJ whole genome shotgun (WGS) entry which is preliminary data.</text>
</comment>
<evidence type="ECO:0000256" key="13">
    <source>
        <dbReference type="PROSITE-ProRule" id="PRU00808"/>
    </source>
</evidence>
<dbReference type="InterPro" id="IPR000426">
    <property type="entry name" value="Proteasome_asu_N"/>
</dbReference>
<feature type="compositionally biased region" description="Basic and acidic residues" evidence="14">
    <location>
        <begin position="808"/>
        <end position="832"/>
    </location>
</feature>
<dbReference type="InterPro" id="IPR029055">
    <property type="entry name" value="Ntn_hydrolases_N"/>
</dbReference>
<feature type="compositionally biased region" description="Polar residues" evidence="14">
    <location>
        <begin position="699"/>
        <end position="715"/>
    </location>
</feature>
<feature type="region of interest" description="Disordered" evidence="14">
    <location>
        <begin position="764"/>
        <end position="790"/>
    </location>
</feature>
<feature type="region of interest" description="Disordered" evidence="14">
    <location>
        <begin position="488"/>
        <end position="549"/>
    </location>
</feature>
<feature type="domain" description="Proteasome alpha-type subunits" evidence="15">
    <location>
        <begin position="1164"/>
        <end position="1186"/>
    </location>
</feature>
<keyword evidence="9" id="KW-0406">Ion transport</keyword>
<proteinExistence type="inferred from homology"/>
<dbReference type="SUPFAM" id="SSF81324">
    <property type="entry name" value="Voltage-gated potassium channels"/>
    <property type="match status" value="1"/>
</dbReference>
<gene>
    <name evidence="16" type="ORF">M0813_17521</name>
</gene>
<dbReference type="Pfam" id="PF10584">
    <property type="entry name" value="Proteasome_A_N"/>
    <property type="match status" value="1"/>
</dbReference>
<dbReference type="SUPFAM" id="SSF51735">
    <property type="entry name" value="NAD(P)-binding Rossmann-fold domains"/>
    <property type="match status" value="1"/>
</dbReference>
<keyword evidence="10" id="KW-0472">Membrane</keyword>
<dbReference type="Gene3D" id="3.40.50.720">
    <property type="entry name" value="NAD(P)-binding Rossmann-like Domain"/>
    <property type="match status" value="1"/>
</dbReference>
<evidence type="ECO:0000313" key="16">
    <source>
        <dbReference type="EMBL" id="KAJ6248554.1"/>
    </source>
</evidence>
<dbReference type="GO" id="GO:0000502">
    <property type="term" value="C:proteasome complex"/>
    <property type="evidence" value="ECO:0007669"/>
    <property type="project" value="UniProtKB-KW"/>
</dbReference>
<keyword evidence="4" id="KW-0812">Transmembrane</keyword>